<evidence type="ECO:0000256" key="6">
    <source>
        <dbReference type="ARBA" id="ARBA00023235"/>
    </source>
</evidence>
<feature type="domain" description="PpiC" evidence="8">
    <location>
        <begin position="301"/>
        <end position="400"/>
    </location>
</feature>
<proteinExistence type="inferred from homology"/>
<keyword evidence="3 7" id="KW-0574">Periplasm</keyword>
<comment type="caution">
    <text evidence="9">The sequence shown here is derived from an EMBL/GenBank/DDBJ whole genome shotgun (WGS) entry which is preliminary data.</text>
</comment>
<evidence type="ECO:0000256" key="5">
    <source>
        <dbReference type="ARBA" id="ARBA00023186"/>
    </source>
</evidence>
<keyword evidence="2 7" id="KW-0677">Repeat</keyword>
<dbReference type="GO" id="GO:0030288">
    <property type="term" value="C:outer membrane-bounded periplasmic space"/>
    <property type="evidence" value="ECO:0007669"/>
    <property type="project" value="InterPro"/>
</dbReference>
<reference evidence="9 10" key="1">
    <citation type="submission" date="2019-01" db="EMBL/GenBank/DDBJ databases">
        <authorList>
            <person name="Chen W.-M."/>
        </authorList>
    </citation>
    <scope>NUCLEOTIDE SEQUENCE [LARGE SCALE GENOMIC DNA]</scope>
    <source>
        <strain evidence="9 10">KYPY4</strain>
    </source>
</reference>
<evidence type="ECO:0000256" key="1">
    <source>
        <dbReference type="ARBA" id="ARBA00022729"/>
    </source>
</evidence>
<dbReference type="GO" id="GO:0050821">
    <property type="term" value="P:protein stabilization"/>
    <property type="evidence" value="ECO:0007669"/>
    <property type="project" value="InterPro"/>
</dbReference>
<dbReference type="PANTHER" id="PTHR47637">
    <property type="entry name" value="CHAPERONE SURA"/>
    <property type="match status" value="1"/>
</dbReference>
<dbReference type="Gene3D" id="1.10.4030.10">
    <property type="entry name" value="Porin chaperone SurA, peptide-binding domain"/>
    <property type="match status" value="1"/>
</dbReference>
<gene>
    <name evidence="7" type="primary">surA</name>
    <name evidence="9" type="ORF">EOE66_00850</name>
</gene>
<dbReference type="InterPro" id="IPR050280">
    <property type="entry name" value="OMP_Chaperone_SurA"/>
</dbReference>
<keyword evidence="5 7" id="KW-0143">Chaperone</keyword>
<accession>A0A437RQW9</accession>
<keyword evidence="10" id="KW-1185">Reference proteome</keyword>
<dbReference type="AlphaFoldDB" id="A0A437RQW9"/>
<dbReference type="Pfam" id="PF00639">
    <property type="entry name" value="Rotamase"/>
    <property type="match status" value="2"/>
</dbReference>
<dbReference type="PROSITE" id="PS50198">
    <property type="entry name" value="PPIC_PPIASE_2"/>
    <property type="match status" value="2"/>
</dbReference>
<sequence>MTEPLFCLRPAAQALRIGFGVGLAALCLGLGPWAEAHAQARTRSGDYIAVVVNQELVTAGEVDRRMERAQAEAARGVRLPPEPELRRMMLDALIDERVMISNARESGMRVDDGEVDRAIQSIAAQNQITLPVLRQRLAAEGTDFFRFRANIREQIMIERLREREVYQRIKIADEEVDKYIEEQRAAANADAETNLAQILVTVPEDADAATVAARRAVAELALARVKGGEAFETVAREVSEDANRAQGGVIGARPASRLPDAFVEATKALKPGEVTAQPLRTGAGFHLLKVVSRKEVVLGQVQQTRSRHVLLRTSPQLTAEVAARRLAEYRRQIEAGTKTFDAIAREFSEDGSAAGGGDLGWSSPGTMVPEFEQAMNALPINGLSEPVVSRFGVHLIQVLERREQAVELKQLREQARNVLREQRFDQAYAEWTKELRSRAYVEYREPPQ</sequence>
<organism evidence="9 10">
    <name type="scientific">Rubrivivax rivuli</name>
    <dbReference type="NCBI Taxonomy" id="1862385"/>
    <lineage>
        <taxon>Bacteria</taxon>
        <taxon>Pseudomonadati</taxon>
        <taxon>Pseudomonadota</taxon>
        <taxon>Betaproteobacteria</taxon>
        <taxon>Burkholderiales</taxon>
        <taxon>Sphaerotilaceae</taxon>
        <taxon>Rubrivivax</taxon>
    </lineage>
</organism>
<dbReference type="SUPFAM" id="SSF109998">
    <property type="entry name" value="Triger factor/SurA peptide-binding domain-like"/>
    <property type="match status" value="1"/>
</dbReference>
<dbReference type="Gene3D" id="3.10.50.40">
    <property type="match status" value="2"/>
</dbReference>
<keyword evidence="4 7" id="KW-0697">Rotamase</keyword>
<dbReference type="GO" id="GO:0006457">
    <property type="term" value="P:protein folding"/>
    <property type="evidence" value="ECO:0007669"/>
    <property type="project" value="UniProtKB-UniRule"/>
</dbReference>
<evidence type="ECO:0000313" key="10">
    <source>
        <dbReference type="Proteomes" id="UP000285575"/>
    </source>
</evidence>
<dbReference type="GO" id="GO:0042277">
    <property type="term" value="F:peptide binding"/>
    <property type="evidence" value="ECO:0007669"/>
    <property type="project" value="InterPro"/>
</dbReference>
<protein>
    <recommendedName>
        <fullName evidence="7">Chaperone SurA</fullName>
    </recommendedName>
    <alternativeName>
        <fullName evidence="7">Peptidyl-prolyl cis-trans isomerase SurA</fullName>
        <shortName evidence="7">PPIase SurA</shortName>
        <ecNumber evidence="7">5.2.1.8</ecNumber>
    </alternativeName>
    <alternativeName>
        <fullName evidence="7">Rotamase SurA</fullName>
    </alternativeName>
</protein>
<dbReference type="SUPFAM" id="SSF54534">
    <property type="entry name" value="FKBP-like"/>
    <property type="match status" value="2"/>
</dbReference>
<keyword evidence="6 7" id="KW-0413">Isomerase</keyword>
<dbReference type="GO" id="GO:0003755">
    <property type="term" value="F:peptidyl-prolyl cis-trans isomerase activity"/>
    <property type="evidence" value="ECO:0007669"/>
    <property type="project" value="UniProtKB-UniRule"/>
</dbReference>
<dbReference type="Proteomes" id="UP000285575">
    <property type="component" value="Unassembled WGS sequence"/>
</dbReference>
<evidence type="ECO:0000256" key="4">
    <source>
        <dbReference type="ARBA" id="ARBA00023110"/>
    </source>
</evidence>
<comment type="catalytic activity">
    <reaction evidence="7">
        <text>[protein]-peptidylproline (omega=180) = [protein]-peptidylproline (omega=0)</text>
        <dbReference type="Rhea" id="RHEA:16237"/>
        <dbReference type="Rhea" id="RHEA-COMP:10747"/>
        <dbReference type="Rhea" id="RHEA-COMP:10748"/>
        <dbReference type="ChEBI" id="CHEBI:83833"/>
        <dbReference type="ChEBI" id="CHEBI:83834"/>
        <dbReference type="EC" id="5.2.1.8"/>
    </reaction>
</comment>
<evidence type="ECO:0000313" key="9">
    <source>
        <dbReference type="EMBL" id="RVU49168.1"/>
    </source>
</evidence>
<dbReference type="InterPro" id="IPR000297">
    <property type="entry name" value="PPIase_PpiC"/>
</dbReference>
<feature type="domain" description="PpiC" evidence="8">
    <location>
        <begin position="190"/>
        <end position="292"/>
    </location>
</feature>
<dbReference type="InterPro" id="IPR027304">
    <property type="entry name" value="Trigger_fact/SurA_dom_sf"/>
</dbReference>
<dbReference type="OrthoDB" id="14196at2"/>
<dbReference type="EMBL" id="SACR01000001">
    <property type="protein sequence ID" value="RVU49168.1"/>
    <property type="molecule type" value="Genomic_DNA"/>
</dbReference>
<dbReference type="RefSeq" id="WP_128226807.1">
    <property type="nucleotide sequence ID" value="NZ_SACR01000001.1"/>
</dbReference>
<dbReference type="PANTHER" id="PTHR47637:SF1">
    <property type="entry name" value="CHAPERONE SURA"/>
    <property type="match status" value="1"/>
</dbReference>
<dbReference type="GO" id="GO:0043165">
    <property type="term" value="P:Gram-negative-bacterium-type cell outer membrane assembly"/>
    <property type="evidence" value="ECO:0007669"/>
    <property type="project" value="InterPro"/>
</dbReference>
<dbReference type="InterPro" id="IPR046357">
    <property type="entry name" value="PPIase_dom_sf"/>
</dbReference>
<comment type="domain">
    <text evidence="7">The PPIase activity resides only in the second parvulin domain. The N-terminal region and the C-terminal tail are necessary and sufficient for the chaperone activity of SurA. The PPIase activity is dispensable for SurA to function as a chaperone. The N-terminal region and the C-terminal tail are also required for porin recognition.</text>
</comment>
<evidence type="ECO:0000256" key="3">
    <source>
        <dbReference type="ARBA" id="ARBA00022764"/>
    </source>
</evidence>
<keyword evidence="1 7" id="KW-0732">Signal</keyword>
<dbReference type="InterPro" id="IPR015391">
    <property type="entry name" value="SurA_N"/>
</dbReference>
<name>A0A437RQW9_9BURK</name>
<evidence type="ECO:0000256" key="2">
    <source>
        <dbReference type="ARBA" id="ARBA00022737"/>
    </source>
</evidence>
<dbReference type="HAMAP" id="MF_01183">
    <property type="entry name" value="Chaperone_SurA"/>
    <property type="match status" value="1"/>
</dbReference>
<evidence type="ECO:0000259" key="8">
    <source>
        <dbReference type="PROSITE" id="PS50198"/>
    </source>
</evidence>
<evidence type="ECO:0000256" key="7">
    <source>
        <dbReference type="HAMAP-Rule" id="MF_01183"/>
    </source>
</evidence>
<dbReference type="EC" id="5.2.1.8" evidence="7"/>
<comment type="subcellular location">
    <subcellularLocation>
        <location evidence="7">Periplasm</location>
    </subcellularLocation>
    <text evidence="7">Is capable of associating with the outer membrane.</text>
</comment>
<comment type="function">
    <text evidence="7">Chaperone involved in the correct folding and assembly of outer membrane proteins. Recognizes specific patterns of aromatic residues and the orientation of their side chains, which are found more frequently in integral outer membrane proteins. May act in both early periplasmic and late outer membrane-associated steps of protein maturation.</text>
</comment>
<dbReference type="Pfam" id="PF09312">
    <property type="entry name" value="SurA_N"/>
    <property type="match status" value="1"/>
</dbReference>
<dbReference type="InterPro" id="IPR023034">
    <property type="entry name" value="PPIase_SurA"/>
</dbReference>
<dbReference type="GO" id="GO:0051082">
    <property type="term" value="F:unfolded protein binding"/>
    <property type="evidence" value="ECO:0007669"/>
    <property type="project" value="UniProtKB-UniRule"/>
</dbReference>